<keyword evidence="3" id="KW-1185">Reference proteome</keyword>
<proteinExistence type="predicted"/>
<reference evidence="1" key="3">
    <citation type="submission" date="2018-07" db="EMBL/GenBank/DDBJ databases">
        <title>WGS assembly of Glycine max.</title>
        <authorList>
            <person name="Schmutz J."/>
            <person name="Cannon S."/>
            <person name="Schlueter J."/>
            <person name="Ma J."/>
            <person name="Mitros T."/>
            <person name="Nelson W."/>
            <person name="Hyten D."/>
            <person name="Song Q."/>
            <person name="Thelen J."/>
            <person name="Cheng J."/>
            <person name="Xu D."/>
            <person name="Hellsten U."/>
            <person name="May G."/>
            <person name="Yu Y."/>
            <person name="Sakurai T."/>
            <person name="Umezawa T."/>
            <person name="Bhattacharyya M."/>
            <person name="Sandhu D."/>
            <person name="Valliyodan B."/>
            <person name="Lindquist E."/>
            <person name="Peto M."/>
            <person name="Grant D."/>
            <person name="Shu S."/>
            <person name="Goodstein D."/>
            <person name="Barry K."/>
            <person name="Futrell-Griggs M."/>
            <person name="Abernathy B."/>
            <person name="Du J."/>
            <person name="Tian Z."/>
            <person name="Zhu L."/>
            <person name="Gill N."/>
            <person name="Joshi T."/>
            <person name="Libault M."/>
            <person name="Sethuraman A."/>
            <person name="Zhang X."/>
            <person name="Shinozaki K."/>
            <person name="Nguyen H."/>
            <person name="Wing R."/>
            <person name="Cregan P."/>
            <person name="Specht J."/>
            <person name="Grimwood J."/>
            <person name="Rokhsar D."/>
            <person name="Stacey G."/>
            <person name="Shoemaker R."/>
            <person name="Jackson S."/>
        </authorList>
    </citation>
    <scope>NUCLEOTIDE SEQUENCE</scope>
    <source>
        <tissue evidence="1">Callus</tissue>
    </source>
</reference>
<accession>A0A0R0H5T3</accession>
<sequence length="99" mass="11150">MAHFSKLKTWQHRTPNPIEAKASGLIQSLTSLKDLNYQNIDFELDNKVVVDGFDNLSHGLSDFNLILNKCNLVSILRVSSHICNHIPQCISSLTINKMT</sequence>
<dbReference type="AlphaFoldDB" id="A0A0R0H5T3"/>
<dbReference type="EMBL" id="CM000845">
    <property type="protein sequence ID" value="KRH26188.1"/>
    <property type="molecule type" value="Genomic_DNA"/>
</dbReference>
<gene>
    <name evidence="1" type="ORF">GLYMA_12G157900</name>
</gene>
<name>A0A0R0H5T3_SOYBN</name>
<dbReference type="PaxDb" id="3847-GLYMA12G18490.2"/>
<dbReference type="Proteomes" id="UP000008827">
    <property type="component" value="Chromosome 12"/>
</dbReference>
<dbReference type="Gramene" id="KRH26188">
    <property type="protein sequence ID" value="KRH26188"/>
    <property type="gene ID" value="GLYMA_12G157900"/>
</dbReference>
<dbReference type="InParanoid" id="A0A0R0H5T3"/>
<reference evidence="1 2" key="1">
    <citation type="journal article" date="2010" name="Nature">
        <title>Genome sequence of the palaeopolyploid soybean.</title>
        <authorList>
            <person name="Schmutz J."/>
            <person name="Cannon S.B."/>
            <person name="Schlueter J."/>
            <person name="Ma J."/>
            <person name="Mitros T."/>
            <person name="Nelson W."/>
            <person name="Hyten D.L."/>
            <person name="Song Q."/>
            <person name="Thelen J.J."/>
            <person name="Cheng J."/>
            <person name="Xu D."/>
            <person name="Hellsten U."/>
            <person name="May G.D."/>
            <person name="Yu Y."/>
            <person name="Sakurai T."/>
            <person name="Umezawa T."/>
            <person name="Bhattacharyya M.K."/>
            <person name="Sandhu D."/>
            <person name="Valliyodan B."/>
            <person name="Lindquist E."/>
            <person name="Peto M."/>
            <person name="Grant D."/>
            <person name="Shu S."/>
            <person name="Goodstein D."/>
            <person name="Barry K."/>
            <person name="Futrell-Griggs M."/>
            <person name="Abernathy B."/>
            <person name="Du J."/>
            <person name="Tian Z."/>
            <person name="Zhu L."/>
            <person name="Gill N."/>
            <person name="Joshi T."/>
            <person name="Libault M."/>
            <person name="Sethuraman A."/>
            <person name="Zhang X.-C."/>
            <person name="Shinozaki K."/>
            <person name="Nguyen H.T."/>
            <person name="Wing R.A."/>
            <person name="Cregan P."/>
            <person name="Specht J."/>
            <person name="Grimwood J."/>
            <person name="Rokhsar D."/>
            <person name="Stacey G."/>
            <person name="Shoemaker R.C."/>
            <person name="Jackson S.A."/>
        </authorList>
    </citation>
    <scope>NUCLEOTIDE SEQUENCE</scope>
    <source>
        <strain evidence="2">cv. Williams 82</strain>
        <tissue evidence="1">Callus</tissue>
    </source>
</reference>
<evidence type="ECO:0000313" key="3">
    <source>
        <dbReference type="Proteomes" id="UP000008827"/>
    </source>
</evidence>
<evidence type="ECO:0008006" key="4">
    <source>
        <dbReference type="Google" id="ProtNLM"/>
    </source>
</evidence>
<organism evidence="1">
    <name type="scientific">Glycine max</name>
    <name type="common">Soybean</name>
    <name type="synonym">Glycine hispida</name>
    <dbReference type="NCBI Taxonomy" id="3847"/>
    <lineage>
        <taxon>Eukaryota</taxon>
        <taxon>Viridiplantae</taxon>
        <taxon>Streptophyta</taxon>
        <taxon>Embryophyta</taxon>
        <taxon>Tracheophyta</taxon>
        <taxon>Spermatophyta</taxon>
        <taxon>Magnoliopsida</taxon>
        <taxon>eudicotyledons</taxon>
        <taxon>Gunneridae</taxon>
        <taxon>Pentapetalae</taxon>
        <taxon>rosids</taxon>
        <taxon>fabids</taxon>
        <taxon>Fabales</taxon>
        <taxon>Fabaceae</taxon>
        <taxon>Papilionoideae</taxon>
        <taxon>50 kb inversion clade</taxon>
        <taxon>NPAAA clade</taxon>
        <taxon>indigoferoid/millettioid clade</taxon>
        <taxon>Phaseoleae</taxon>
        <taxon>Glycine</taxon>
        <taxon>Glycine subgen. Soja</taxon>
    </lineage>
</organism>
<reference evidence="2" key="2">
    <citation type="submission" date="2018-02" db="UniProtKB">
        <authorList>
            <consortium name="EnsemblPlants"/>
        </authorList>
    </citation>
    <scope>IDENTIFICATION</scope>
    <source>
        <strain evidence="2">Williams 82</strain>
    </source>
</reference>
<evidence type="ECO:0000313" key="1">
    <source>
        <dbReference type="EMBL" id="KRH26188.1"/>
    </source>
</evidence>
<dbReference type="EnsemblPlants" id="KRH26188">
    <property type="protein sequence ID" value="KRH26188"/>
    <property type="gene ID" value="GLYMA_12G157900"/>
</dbReference>
<protein>
    <recommendedName>
        <fullName evidence="4">RNase H type-1 domain-containing protein</fullName>
    </recommendedName>
</protein>
<evidence type="ECO:0000313" key="2">
    <source>
        <dbReference type="EnsemblPlants" id="KRH26188"/>
    </source>
</evidence>